<keyword evidence="1" id="KW-1133">Transmembrane helix</keyword>
<dbReference type="AlphaFoldDB" id="A0A4Q9MW16"/>
<accession>A0A4Q9MW16</accession>
<protein>
    <submittedName>
        <fullName evidence="2">Uncharacterized protein</fullName>
    </submittedName>
</protein>
<feature type="transmembrane region" description="Helical" evidence="1">
    <location>
        <begin position="55"/>
        <end position="75"/>
    </location>
</feature>
<feature type="transmembrane region" description="Helical" evidence="1">
    <location>
        <begin position="95"/>
        <end position="117"/>
    </location>
</feature>
<organism evidence="2">
    <name type="scientific">Dichomitus squalens</name>
    <dbReference type="NCBI Taxonomy" id="114155"/>
    <lineage>
        <taxon>Eukaryota</taxon>
        <taxon>Fungi</taxon>
        <taxon>Dikarya</taxon>
        <taxon>Basidiomycota</taxon>
        <taxon>Agaricomycotina</taxon>
        <taxon>Agaricomycetes</taxon>
        <taxon>Polyporales</taxon>
        <taxon>Polyporaceae</taxon>
        <taxon>Dichomitus</taxon>
    </lineage>
</organism>
<name>A0A4Q9MW16_9APHY</name>
<evidence type="ECO:0000256" key="1">
    <source>
        <dbReference type="SAM" id="Phobius"/>
    </source>
</evidence>
<evidence type="ECO:0000313" key="2">
    <source>
        <dbReference type="EMBL" id="TBU30852.1"/>
    </source>
</evidence>
<sequence length="171" mass="18807">MTLSVAVCSSLIGAELIVLCITWYRTRETIKMSKRNMAGQDRQSFASTLLRDGTIYFLTLLIVNSFYIAITLPSVSSVGKPVRILDIVFSQTSLGGGSSISTPVGTLTSILISRFLIDLQKVKRRLEGSSRSLSELAFRSHASQDMEGFIGSLGAQLPFFDDQFNEDEDQP</sequence>
<reference evidence="2" key="1">
    <citation type="submission" date="2019-01" db="EMBL/GenBank/DDBJ databases">
        <title>Draft genome sequences of three monokaryotic isolates of the white-rot basidiomycete fungus Dichomitus squalens.</title>
        <authorList>
            <consortium name="DOE Joint Genome Institute"/>
            <person name="Lopez S.C."/>
            <person name="Andreopoulos B."/>
            <person name="Pangilinan J."/>
            <person name="Lipzen A."/>
            <person name="Riley R."/>
            <person name="Ahrendt S."/>
            <person name="Ng V."/>
            <person name="Barry K."/>
            <person name="Daum C."/>
            <person name="Grigoriev I.V."/>
            <person name="Hilden K.S."/>
            <person name="Makela M.R."/>
            <person name="de Vries R.P."/>
        </authorList>
    </citation>
    <scope>NUCLEOTIDE SEQUENCE [LARGE SCALE GENOMIC DNA]</scope>
    <source>
        <strain evidence="2">OM18370.1</strain>
    </source>
</reference>
<dbReference type="OrthoDB" id="2756573at2759"/>
<dbReference type="EMBL" id="ML143403">
    <property type="protein sequence ID" value="TBU30852.1"/>
    <property type="molecule type" value="Genomic_DNA"/>
</dbReference>
<proteinExistence type="predicted"/>
<keyword evidence="1" id="KW-0472">Membrane</keyword>
<dbReference type="Proteomes" id="UP000292957">
    <property type="component" value="Unassembled WGS sequence"/>
</dbReference>
<feature type="transmembrane region" description="Helical" evidence="1">
    <location>
        <begin position="6"/>
        <end position="24"/>
    </location>
</feature>
<gene>
    <name evidence="2" type="ORF">BD311DRAFT_175246</name>
</gene>
<keyword evidence="1" id="KW-0812">Transmembrane</keyword>